<protein>
    <recommendedName>
        <fullName evidence="8">DNA repair protein Rad26</fullName>
    </recommendedName>
</protein>
<feature type="compositionally biased region" description="Acidic residues" evidence="2">
    <location>
        <begin position="1"/>
        <end position="18"/>
    </location>
</feature>
<sequence>MEDQAVEDDGYSDDDLDALPDYAFHELQEDAVRSTQQPSTRAQLPALRQPPRPDPPRLAGGFGRLSVGKPSANANDQYNYQPPSSDYGDFDDEMLDGDIFDAAEEPSLAAKYDVRVVGKGPGDSTLREQWRQQRYGAPLAEPRIPEPHTREQVAAREPIRNVAIPQRNYNGIQGTNSVRPRNGDTSIQPLLQGAADIEALQAQVQKLLREREELQRGIQDANDNAYAKAGEIAIVRANATKVEKEFEARTSSLQKLHADEAVRQRIEVEKARAELQKIATEKDFLENDLAEGTKQIRNLQRAIKKGGEKVTGKENHPTTPEKNKALPHRDGFDDDEVQPLSPSKLVLRSKAGTPKGGTKRKRKPTEDSPVKPLELAEPRQAEPFEEVAQVRDAAPAALTQRQGRPDQRFQLTQKLLNHRFKPEEPRTFERLTTFAFSSNQGEPLSTLLLDKISARNFQPNSESFPAAIALIIISLWSQCLEEGYHQPVHLLVDFVKFILELNPIKTAPDLTNEVMGLVQATADVILLPRCKKQPPRKDRADIDCSECLQIMLMMAYDCQCDDEEIIRFWRTMRFDFIMMLLNFVNPLEEIHMMLSILRTSILDQSFAMIVPPNNGQQDASEAHIIDNLSHLLINNPRPPPGEDPPDAAEICNLRLEVLYLIEAMCDTTHSAEALAKHRLVIGCLVRVMNDELGRVYDYQYGHEQRIALVNTSTRLLYHLTTNYPHLINMQAKLSVVPGGEKKYLIALTRLAFSEGGFYEQGIEDDVVDCAHQMLEARVSPEEAEQLVEAFSSAPVSRK</sequence>
<feature type="compositionally biased region" description="Basic and acidic residues" evidence="2">
    <location>
        <begin position="23"/>
        <end position="32"/>
    </location>
</feature>
<dbReference type="Pfam" id="PF21048">
    <property type="entry name" value="Rad26-like_N"/>
    <property type="match status" value="1"/>
</dbReference>
<dbReference type="Pfam" id="PF12331">
    <property type="entry name" value="Rad26-like_helical_rpts"/>
    <property type="match status" value="1"/>
</dbReference>
<feature type="domain" description="Rad26-like C-terminal" evidence="4">
    <location>
        <begin position="727"/>
        <end position="790"/>
    </location>
</feature>
<evidence type="ECO:0000259" key="3">
    <source>
        <dbReference type="Pfam" id="PF12331"/>
    </source>
</evidence>
<organism evidence="6 7">
    <name type="scientific">Lepraria neglecta</name>
    <dbReference type="NCBI Taxonomy" id="209136"/>
    <lineage>
        <taxon>Eukaryota</taxon>
        <taxon>Fungi</taxon>
        <taxon>Dikarya</taxon>
        <taxon>Ascomycota</taxon>
        <taxon>Pezizomycotina</taxon>
        <taxon>Lecanoromycetes</taxon>
        <taxon>OSLEUM clade</taxon>
        <taxon>Lecanoromycetidae</taxon>
        <taxon>Lecanorales</taxon>
        <taxon>Lecanorineae</taxon>
        <taxon>Stereocaulaceae</taxon>
        <taxon>Lepraria</taxon>
    </lineage>
</organism>
<feature type="compositionally biased region" description="Basic and acidic residues" evidence="2">
    <location>
        <begin position="305"/>
        <end position="331"/>
    </location>
</feature>
<evidence type="ECO:0000256" key="2">
    <source>
        <dbReference type="SAM" id="MobiDB-lite"/>
    </source>
</evidence>
<evidence type="ECO:0000259" key="4">
    <source>
        <dbReference type="Pfam" id="PF21046"/>
    </source>
</evidence>
<evidence type="ECO:0000313" key="6">
    <source>
        <dbReference type="EMBL" id="KAK3176503.1"/>
    </source>
</evidence>
<evidence type="ECO:0000313" key="7">
    <source>
        <dbReference type="Proteomes" id="UP001276659"/>
    </source>
</evidence>
<keyword evidence="7" id="KW-1185">Reference proteome</keyword>
<feature type="domain" description="Rad26-like N-terminal" evidence="5">
    <location>
        <begin position="413"/>
        <end position="454"/>
    </location>
</feature>
<dbReference type="Proteomes" id="UP001276659">
    <property type="component" value="Unassembled WGS sequence"/>
</dbReference>
<comment type="caution">
    <text evidence="6">The sequence shown here is derived from an EMBL/GenBank/DDBJ whole genome shotgun (WGS) entry which is preliminary data.</text>
</comment>
<feature type="compositionally biased region" description="Polar residues" evidence="2">
    <location>
        <begin position="72"/>
        <end position="84"/>
    </location>
</feature>
<feature type="region of interest" description="Disordered" evidence="2">
    <location>
        <begin position="1"/>
        <end position="93"/>
    </location>
</feature>
<evidence type="ECO:0008006" key="8">
    <source>
        <dbReference type="Google" id="ProtNLM"/>
    </source>
</evidence>
<feature type="region of interest" description="Disordered" evidence="2">
    <location>
        <begin position="304"/>
        <end position="383"/>
    </location>
</feature>
<keyword evidence="1" id="KW-0175">Coiled coil</keyword>
<dbReference type="InterPro" id="IPR048379">
    <property type="entry name" value="Rad26-like_C"/>
</dbReference>
<reference evidence="6" key="1">
    <citation type="submission" date="2022-11" db="EMBL/GenBank/DDBJ databases">
        <title>Chromosomal genome sequence assembly and mating type (MAT) locus characterization of the leprose asexual lichenized fungus Lepraria neglecta (Nyl.) Erichsen.</title>
        <authorList>
            <person name="Allen J.L."/>
            <person name="Pfeffer B."/>
        </authorList>
    </citation>
    <scope>NUCLEOTIDE SEQUENCE</scope>
    <source>
        <strain evidence="6">Allen 5258</strain>
    </source>
</reference>
<dbReference type="EMBL" id="JASNWA010000004">
    <property type="protein sequence ID" value="KAK3176503.1"/>
    <property type="molecule type" value="Genomic_DNA"/>
</dbReference>
<accession>A0AAE0DNA7</accession>
<feature type="coiled-coil region" evidence="1">
    <location>
        <begin position="190"/>
        <end position="224"/>
    </location>
</feature>
<evidence type="ECO:0000256" key="1">
    <source>
        <dbReference type="SAM" id="Coils"/>
    </source>
</evidence>
<dbReference type="AlphaFoldDB" id="A0AAE0DNA7"/>
<feature type="compositionally biased region" description="Basic and acidic residues" evidence="2">
    <location>
        <begin position="364"/>
        <end position="382"/>
    </location>
</feature>
<feature type="domain" description="Rad26-like helical repeats" evidence="3">
    <location>
        <begin position="519"/>
        <end position="719"/>
    </location>
</feature>
<dbReference type="Pfam" id="PF21046">
    <property type="entry name" value="Rad26-like_C"/>
    <property type="match status" value="1"/>
</dbReference>
<proteinExistence type="predicted"/>
<dbReference type="InterPro" id="IPR022093">
    <property type="entry name" value="Rad26-like_helical"/>
</dbReference>
<evidence type="ECO:0000259" key="5">
    <source>
        <dbReference type="Pfam" id="PF21048"/>
    </source>
</evidence>
<name>A0AAE0DNA7_9LECA</name>
<feature type="coiled-coil region" evidence="1">
    <location>
        <begin position="258"/>
        <end position="302"/>
    </location>
</feature>
<dbReference type="InterPro" id="IPR048380">
    <property type="entry name" value="Rad26-like_N"/>
</dbReference>
<gene>
    <name evidence="6" type="ORF">OEA41_007826</name>
</gene>